<feature type="compositionally biased region" description="Low complexity" evidence="1">
    <location>
        <begin position="136"/>
        <end position="162"/>
    </location>
</feature>
<dbReference type="Proteomes" id="UP001480595">
    <property type="component" value="Unassembled WGS sequence"/>
</dbReference>
<evidence type="ECO:0008006" key="4">
    <source>
        <dbReference type="Google" id="ProtNLM"/>
    </source>
</evidence>
<keyword evidence="3" id="KW-1185">Reference proteome</keyword>
<protein>
    <recommendedName>
        <fullName evidence="4">F-box domain-containing protein</fullName>
    </recommendedName>
</protein>
<dbReference type="RefSeq" id="XP_066708914.1">
    <property type="nucleotide sequence ID" value="XM_066865785.1"/>
</dbReference>
<organism evidence="2 3">
    <name type="scientific">Apiospora phragmitis</name>
    <dbReference type="NCBI Taxonomy" id="2905665"/>
    <lineage>
        <taxon>Eukaryota</taxon>
        <taxon>Fungi</taxon>
        <taxon>Dikarya</taxon>
        <taxon>Ascomycota</taxon>
        <taxon>Pezizomycotina</taxon>
        <taxon>Sordariomycetes</taxon>
        <taxon>Xylariomycetidae</taxon>
        <taxon>Amphisphaeriales</taxon>
        <taxon>Apiosporaceae</taxon>
        <taxon>Apiospora</taxon>
    </lineage>
</organism>
<name>A0ABR1T470_9PEZI</name>
<reference evidence="2 3" key="1">
    <citation type="submission" date="2023-01" db="EMBL/GenBank/DDBJ databases">
        <title>Analysis of 21 Apiospora genomes using comparative genomics revels a genus with tremendous synthesis potential of carbohydrate active enzymes and secondary metabolites.</title>
        <authorList>
            <person name="Sorensen T."/>
        </authorList>
    </citation>
    <scope>NUCLEOTIDE SEQUENCE [LARGE SCALE GENOMIC DNA]</scope>
    <source>
        <strain evidence="2 3">CBS 135458</strain>
    </source>
</reference>
<accession>A0ABR1T470</accession>
<dbReference type="GeneID" id="92098848"/>
<evidence type="ECO:0000313" key="3">
    <source>
        <dbReference type="Proteomes" id="UP001480595"/>
    </source>
</evidence>
<dbReference type="EMBL" id="JAQQWL010000015">
    <property type="protein sequence ID" value="KAK8041369.1"/>
    <property type="molecule type" value="Genomic_DNA"/>
</dbReference>
<sequence>MLDTVDVYRCWDAEYKPPEYSYVDAALCAGYKHPHVRPFGCRAVSSRPSPTPMYNALQVPVQAQVIKRLTRLASAGDLLKIARVTDGDRSLALSQSLTHQDRPRRRPTTCKARYPDVQSDAALPMVMRVHRLAQGRPCPACSSSRSSRSSTPTTRRTSTPPAFRDRGSGYLVFALLNVMEPALAEH</sequence>
<comment type="caution">
    <text evidence="2">The sequence shown here is derived from an EMBL/GenBank/DDBJ whole genome shotgun (WGS) entry which is preliminary data.</text>
</comment>
<evidence type="ECO:0000313" key="2">
    <source>
        <dbReference type="EMBL" id="KAK8041369.1"/>
    </source>
</evidence>
<evidence type="ECO:0000256" key="1">
    <source>
        <dbReference type="SAM" id="MobiDB-lite"/>
    </source>
</evidence>
<proteinExistence type="predicted"/>
<gene>
    <name evidence="2" type="ORF">PG994_014376</name>
</gene>
<feature type="region of interest" description="Disordered" evidence="1">
    <location>
        <begin position="136"/>
        <end position="163"/>
    </location>
</feature>